<accession>A0A6J5P6W0</accession>
<dbReference type="EMBL" id="LR796787">
    <property type="protein sequence ID" value="CAB4166822.1"/>
    <property type="molecule type" value="Genomic_DNA"/>
</dbReference>
<name>A0A6J5P6W0_9CAUD</name>
<dbReference type="InterPro" id="IPR008983">
    <property type="entry name" value="Tumour_necrosis_fac-like_dom"/>
</dbReference>
<gene>
    <name evidence="1" type="ORF">UFOVP835_65</name>
</gene>
<protein>
    <submittedName>
        <fullName evidence="1">Uncharacterized protein</fullName>
    </submittedName>
</protein>
<reference evidence="1" key="1">
    <citation type="submission" date="2020-04" db="EMBL/GenBank/DDBJ databases">
        <authorList>
            <person name="Chiriac C."/>
            <person name="Salcher M."/>
            <person name="Ghai R."/>
            <person name="Kavagutti S V."/>
        </authorList>
    </citation>
    <scope>NUCLEOTIDE SEQUENCE</scope>
</reference>
<proteinExistence type="predicted"/>
<organism evidence="1">
    <name type="scientific">uncultured Caudovirales phage</name>
    <dbReference type="NCBI Taxonomy" id="2100421"/>
    <lineage>
        <taxon>Viruses</taxon>
        <taxon>Duplodnaviria</taxon>
        <taxon>Heunggongvirae</taxon>
        <taxon>Uroviricota</taxon>
        <taxon>Caudoviricetes</taxon>
        <taxon>Peduoviridae</taxon>
        <taxon>Maltschvirus</taxon>
        <taxon>Maltschvirus maltsch</taxon>
    </lineage>
</organism>
<sequence>MNLKLTRNQLASFLKDPEQIKQFEQLFNTVEEIAPGGSTSNLDLGSDSALNTAQQAIATIAKFEEETNLSLGLLESKTNQVLSLISDLSTKVDGLSMEPVAVPDKRIRYGSFYDTTTQTAALINTAYAMTFNTTDLSSGVYIGSPNSRVIVDTEGIYNIQFSAQFDNTSGGNHLAFIWLRVNGVNVAQSASQIRLKSTDGELVAAWNFFYKLKANDYSELMWSVSDTSVQMTAQSAGAVVPAIPSVILTVSKVGD</sequence>
<dbReference type="Gene3D" id="2.60.120.40">
    <property type="match status" value="1"/>
</dbReference>
<evidence type="ECO:0000313" key="1">
    <source>
        <dbReference type="EMBL" id="CAB4166822.1"/>
    </source>
</evidence>